<dbReference type="SMART" id="SM00098">
    <property type="entry name" value="alkPPc"/>
    <property type="match status" value="1"/>
</dbReference>
<keyword evidence="3" id="KW-0479">Metal-binding</keyword>
<dbReference type="EMBL" id="SIHJ01000001">
    <property type="protein sequence ID" value="TWT37400.1"/>
    <property type="molecule type" value="Genomic_DNA"/>
</dbReference>
<dbReference type="RefSeq" id="WP_228714585.1">
    <property type="nucleotide sequence ID" value="NZ_SIHJ01000001.1"/>
</dbReference>
<dbReference type="EC" id="3.1.3.1" evidence="5"/>
<feature type="binding site" evidence="3">
    <location>
        <position position="532"/>
    </location>
    <ligand>
        <name>Zn(2+)</name>
        <dbReference type="ChEBI" id="CHEBI:29105"/>
        <label>2</label>
    </ligand>
</feature>
<feature type="binding site" evidence="3">
    <location>
        <position position="296"/>
    </location>
    <ligand>
        <name>Mg(2+)</name>
        <dbReference type="ChEBI" id="CHEBI:18420"/>
    </ligand>
</feature>
<keyword evidence="3" id="KW-0862">Zinc</keyword>
<dbReference type="GO" id="GO:0046872">
    <property type="term" value="F:metal ion binding"/>
    <property type="evidence" value="ECO:0007669"/>
    <property type="project" value="UniProtKB-KW"/>
</dbReference>
<comment type="cofactor">
    <cofactor evidence="3">
        <name>Zn(2+)</name>
        <dbReference type="ChEBI" id="CHEBI:29105"/>
    </cofactor>
    <text evidence="3">Binds 2 Zn(2+) ions.</text>
</comment>
<protein>
    <submittedName>
        <fullName evidence="5">Alkaline phosphatase 4</fullName>
        <ecNumber evidence="5">3.1.3.1</ecNumber>
    </submittedName>
</protein>
<dbReference type="GO" id="GO:0004035">
    <property type="term" value="F:alkaline phosphatase activity"/>
    <property type="evidence" value="ECO:0007669"/>
    <property type="project" value="UniProtKB-EC"/>
</dbReference>
<feature type="binding site" evidence="3">
    <location>
        <position position="491"/>
    </location>
    <ligand>
        <name>Zn(2+)</name>
        <dbReference type="ChEBI" id="CHEBI:29105"/>
        <label>2</label>
    </ligand>
</feature>
<feature type="signal peptide" evidence="4">
    <location>
        <begin position="1"/>
        <end position="21"/>
    </location>
</feature>
<feature type="chain" id="PRO_5022881666" evidence="4">
    <location>
        <begin position="22"/>
        <end position="552"/>
    </location>
</feature>
<evidence type="ECO:0000256" key="2">
    <source>
        <dbReference type="PIRSR" id="PIRSR601952-1"/>
    </source>
</evidence>
<feature type="binding site" evidence="3">
    <location>
        <position position="482"/>
    </location>
    <ligand>
        <name>Mg(2+)</name>
        <dbReference type="ChEBI" id="CHEBI:18420"/>
    </ligand>
</feature>
<feature type="active site" description="Phosphoserine intermediate" evidence="2">
    <location>
        <position position="245"/>
    </location>
</feature>
<dbReference type="AlphaFoldDB" id="A0A5C5VHH5"/>
<dbReference type="PANTHER" id="PTHR11596">
    <property type="entry name" value="ALKALINE PHOSPHATASE"/>
    <property type="match status" value="1"/>
</dbReference>
<accession>A0A5C5VHH5</accession>
<evidence type="ECO:0000313" key="6">
    <source>
        <dbReference type="Proteomes" id="UP000316714"/>
    </source>
</evidence>
<feature type="binding site" evidence="3">
    <location>
        <position position="487"/>
    </location>
    <ligand>
        <name>Zn(2+)</name>
        <dbReference type="ChEBI" id="CHEBI:29105"/>
        <label>2</label>
    </ligand>
</feature>
<comment type="cofactor">
    <cofactor evidence="3">
        <name>Mg(2+)</name>
        <dbReference type="ChEBI" id="CHEBI:18420"/>
    </cofactor>
    <text evidence="3">Binds 1 Mg(2+) ion.</text>
</comment>
<keyword evidence="1" id="KW-0597">Phosphoprotein</keyword>
<dbReference type="Pfam" id="PF00245">
    <property type="entry name" value="Alk_phosphatase"/>
    <property type="match status" value="1"/>
</dbReference>
<sequence precursor="true">MPMLRALLAAALLTPALSASADWIRDLQADAVETKSSPAAHWGPKPGQYSSWTTHSNRLIPVYTFGTLGAGEGIDLGSYTGAKSPYRDPAALRRMYRADQQLSVCDTADYMDQTNIFDLQLAAVEAGKKNVILVVFDGMDWQTTYAAATHNLQKVAYREGRGEGTHFQEYQADGTTQFGWMVTSPGRDGIQVNVSKQKVHNPSGGLAGGYDPRVAGYHPWSVCRQPEYLIAETADRAARHAYTDSASSATSMMCGVKTFNGAIGVTAEGRPAPSVAHIAQSHGYRVGVVTSVPISHATPASAYGHNVSRGDYQDLTRDLLGRPSVSHPDQPLAGMDVVIGGGHGVEVLEDGDQGDNFVPGNKYLTFQDMKAIDERNGGPYVVAQRTDGVLGGSGLAQAAHQAVEEGKRLFGYYGVASDYDKDSGHLPYASADGAYDPAPGVDGVEMSYSKEDLAENPTLAEMTSAALTVLSAGDKPFWVLVEAGDVDWANHSNNLDASIGAVNCGDQAVRVITDWVEKNSNWDETVLIVTADHGHYLVLDDPALLIPPAESE</sequence>
<gene>
    <name evidence="5" type="primary">phoA_2</name>
    <name evidence="5" type="ORF">KOR34_23500</name>
</gene>
<feature type="binding site" evidence="3">
    <location>
        <position position="533"/>
    </location>
    <ligand>
        <name>Zn(2+)</name>
        <dbReference type="ChEBI" id="CHEBI:29105"/>
        <label>2</label>
    </ligand>
</feature>
<dbReference type="CDD" id="cd16012">
    <property type="entry name" value="ALP"/>
    <property type="match status" value="1"/>
</dbReference>
<evidence type="ECO:0000256" key="4">
    <source>
        <dbReference type="SAM" id="SignalP"/>
    </source>
</evidence>
<dbReference type="Proteomes" id="UP000316714">
    <property type="component" value="Unassembled WGS sequence"/>
</dbReference>
<keyword evidence="5" id="KW-0378">Hydrolase</keyword>
<evidence type="ECO:0000313" key="5">
    <source>
        <dbReference type="EMBL" id="TWT37400.1"/>
    </source>
</evidence>
<evidence type="ECO:0000256" key="1">
    <source>
        <dbReference type="ARBA" id="ARBA00022553"/>
    </source>
</evidence>
<dbReference type="Gene3D" id="3.40.720.10">
    <property type="entry name" value="Alkaline Phosphatase, subunit A"/>
    <property type="match status" value="1"/>
</dbReference>
<dbReference type="SUPFAM" id="SSF53649">
    <property type="entry name" value="Alkaline phosphatase-like"/>
    <property type="match status" value="1"/>
</dbReference>
<feature type="binding site" evidence="3">
    <location>
        <position position="298"/>
    </location>
    <ligand>
        <name>Mg(2+)</name>
        <dbReference type="ChEBI" id="CHEBI:18420"/>
    </ligand>
</feature>
<keyword evidence="6" id="KW-1185">Reference proteome</keyword>
<evidence type="ECO:0000256" key="3">
    <source>
        <dbReference type="PIRSR" id="PIRSR601952-2"/>
    </source>
</evidence>
<keyword evidence="4" id="KW-0732">Signal</keyword>
<organism evidence="5 6">
    <name type="scientific">Posidoniimonas corsicana</name>
    <dbReference type="NCBI Taxonomy" id="1938618"/>
    <lineage>
        <taxon>Bacteria</taxon>
        <taxon>Pseudomonadati</taxon>
        <taxon>Planctomycetota</taxon>
        <taxon>Planctomycetia</taxon>
        <taxon>Pirellulales</taxon>
        <taxon>Lacipirellulaceae</taxon>
        <taxon>Posidoniimonas</taxon>
    </lineage>
</organism>
<dbReference type="PANTHER" id="PTHR11596:SF5">
    <property type="entry name" value="ALKALINE PHOSPHATASE"/>
    <property type="match status" value="1"/>
</dbReference>
<dbReference type="InterPro" id="IPR017850">
    <property type="entry name" value="Alkaline_phosphatase_core_sf"/>
</dbReference>
<keyword evidence="3" id="KW-0460">Magnesium</keyword>
<proteinExistence type="predicted"/>
<dbReference type="InterPro" id="IPR001952">
    <property type="entry name" value="Alkaline_phosphatase"/>
</dbReference>
<reference evidence="5 6" key="1">
    <citation type="submission" date="2019-02" db="EMBL/GenBank/DDBJ databases">
        <title>Deep-cultivation of Planctomycetes and their phenomic and genomic characterization uncovers novel biology.</title>
        <authorList>
            <person name="Wiegand S."/>
            <person name="Jogler M."/>
            <person name="Boedeker C."/>
            <person name="Pinto D."/>
            <person name="Vollmers J."/>
            <person name="Rivas-Marin E."/>
            <person name="Kohn T."/>
            <person name="Peeters S.H."/>
            <person name="Heuer A."/>
            <person name="Rast P."/>
            <person name="Oberbeckmann S."/>
            <person name="Bunk B."/>
            <person name="Jeske O."/>
            <person name="Meyerdierks A."/>
            <person name="Storesund J.E."/>
            <person name="Kallscheuer N."/>
            <person name="Luecker S."/>
            <person name="Lage O.M."/>
            <person name="Pohl T."/>
            <person name="Merkel B.J."/>
            <person name="Hornburger P."/>
            <person name="Mueller R.-W."/>
            <person name="Bruemmer F."/>
            <person name="Labrenz M."/>
            <person name="Spormann A.M."/>
            <person name="Op Den Camp H."/>
            <person name="Overmann J."/>
            <person name="Amann R."/>
            <person name="Jetten M.S.M."/>
            <person name="Mascher T."/>
            <person name="Medema M.H."/>
            <person name="Devos D.P."/>
            <person name="Kaster A.-K."/>
            <person name="Ovreas L."/>
            <person name="Rohde M."/>
            <person name="Galperin M.Y."/>
            <person name="Jogler C."/>
        </authorList>
    </citation>
    <scope>NUCLEOTIDE SEQUENCE [LARGE SCALE GENOMIC DNA]</scope>
    <source>
        <strain evidence="5 6">KOR34</strain>
    </source>
</reference>
<name>A0A5C5VHH5_9BACT</name>
<comment type="caution">
    <text evidence="5">The sequence shown here is derived from an EMBL/GenBank/DDBJ whole genome shotgun (WGS) entry which is preliminary data.</text>
</comment>